<evidence type="ECO:0000313" key="5">
    <source>
        <dbReference type="RefSeq" id="XP_065644063.1"/>
    </source>
</evidence>
<dbReference type="SMART" id="SM00298">
    <property type="entry name" value="CHROMO"/>
    <property type="match status" value="1"/>
</dbReference>
<keyword evidence="1" id="KW-0479">Metal-binding</keyword>
<dbReference type="PROSITE" id="PS50157">
    <property type="entry name" value="ZINC_FINGER_C2H2_2"/>
    <property type="match status" value="1"/>
</dbReference>
<dbReference type="InterPro" id="IPR013087">
    <property type="entry name" value="Znf_C2H2_type"/>
</dbReference>
<dbReference type="InterPro" id="IPR016197">
    <property type="entry name" value="Chromo-like_dom_sf"/>
</dbReference>
<dbReference type="InterPro" id="IPR023780">
    <property type="entry name" value="Chromo_domain"/>
</dbReference>
<protein>
    <submittedName>
        <fullName evidence="5">Transcription factor ovo-like homolog lin-48 isoform X2</fullName>
    </submittedName>
</protein>
<proteinExistence type="predicted"/>
<reference evidence="5" key="2">
    <citation type="submission" date="2025-08" db="UniProtKB">
        <authorList>
            <consortium name="RefSeq"/>
        </authorList>
    </citation>
    <scope>IDENTIFICATION</scope>
</reference>
<dbReference type="SUPFAM" id="SSF57667">
    <property type="entry name" value="beta-beta-alpha zinc fingers"/>
    <property type="match status" value="1"/>
</dbReference>
<evidence type="ECO:0000256" key="1">
    <source>
        <dbReference type="PROSITE-ProRule" id="PRU00042"/>
    </source>
</evidence>
<organism evidence="4 5">
    <name type="scientific">Hydra vulgaris</name>
    <name type="common">Hydra</name>
    <name type="synonym">Hydra attenuata</name>
    <dbReference type="NCBI Taxonomy" id="6087"/>
    <lineage>
        <taxon>Eukaryota</taxon>
        <taxon>Metazoa</taxon>
        <taxon>Cnidaria</taxon>
        <taxon>Hydrozoa</taxon>
        <taxon>Hydroidolina</taxon>
        <taxon>Anthoathecata</taxon>
        <taxon>Aplanulata</taxon>
        <taxon>Hydridae</taxon>
        <taxon>Hydra</taxon>
    </lineage>
</organism>
<evidence type="ECO:0000259" key="3">
    <source>
        <dbReference type="PROSITE" id="PS50157"/>
    </source>
</evidence>
<dbReference type="PROSITE" id="PS50013">
    <property type="entry name" value="CHROMO_2"/>
    <property type="match status" value="1"/>
</dbReference>
<dbReference type="Gene3D" id="2.40.50.40">
    <property type="match status" value="1"/>
</dbReference>
<name>A0ABM4B5E9_HYDVU</name>
<dbReference type="Proteomes" id="UP001652625">
    <property type="component" value="Chromosome 01"/>
</dbReference>
<feature type="domain" description="C2H2-type" evidence="3">
    <location>
        <begin position="251"/>
        <end position="278"/>
    </location>
</feature>
<dbReference type="Gene3D" id="3.30.160.60">
    <property type="entry name" value="Classic Zinc Finger"/>
    <property type="match status" value="1"/>
</dbReference>
<keyword evidence="1" id="KW-0862">Zinc</keyword>
<gene>
    <name evidence="5" type="primary">LOC100200420</name>
</gene>
<reference evidence="4" key="1">
    <citation type="submission" date="2025-05" db="UniProtKB">
        <authorList>
            <consortium name="RefSeq"/>
        </authorList>
    </citation>
    <scope>NUCLEOTIDE SEQUENCE [LARGE SCALE GENOMIC DNA]</scope>
</reference>
<evidence type="ECO:0000259" key="2">
    <source>
        <dbReference type="PROSITE" id="PS50013"/>
    </source>
</evidence>
<dbReference type="SMART" id="SM00355">
    <property type="entry name" value="ZnF_C2H2"/>
    <property type="match status" value="2"/>
</dbReference>
<feature type="domain" description="Chromo" evidence="2">
    <location>
        <begin position="20"/>
        <end position="74"/>
    </location>
</feature>
<dbReference type="CDD" id="cd00024">
    <property type="entry name" value="CD_CSD"/>
    <property type="match status" value="1"/>
</dbReference>
<dbReference type="InterPro" id="IPR036236">
    <property type="entry name" value="Znf_C2H2_sf"/>
</dbReference>
<dbReference type="GeneID" id="100200420"/>
<dbReference type="RefSeq" id="XP_065644063.1">
    <property type="nucleotide sequence ID" value="XM_065787991.1"/>
</dbReference>
<sequence>MDCAVLSQNQMQPNENQDSFGIRKIVDCKLSQDGRQMYRVKWEPTWEPAENLSSCQKLIDEFWSYVNKAKSNQEVAHQHRKRLKLDSSNGVNNINIDEFNQYKLHEDNKAEIQRLINKNTSDIGNRMMSPSHMLNLPHNNQQNMMAMPRTPQSVPMSPNIIQQMRPLISSPQQFNSPQRAKVPLNFGNEMKQESEENKKIDVKKPTNVDSFDNPYVRIAYLCRVCGKEQSQKFKFDWKRHFLTHQTGSKAFQCEICGKSFAQNGLLQKHMKRHQSQLSIKQSDLKTEQDGFTSWHF</sequence>
<evidence type="ECO:0000313" key="4">
    <source>
        <dbReference type="Proteomes" id="UP001652625"/>
    </source>
</evidence>
<keyword evidence="4" id="KW-1185">Reference proteome</keyword>
<accession>A0ABM4B5E9</accession>
<dbReference type="Pfam" id="PF00385">
    <property type="entry name" value="Chromo"/>
    <property type="match status" value="1"/>
</dbReference>
<dbReference type="SUPFAM" id="SSF54160">
    <property type="entry name" value="Chromo domain-like"/>
    <property type="match status" value="1"/>
</dbReference>
<dbReference type="Pfam" id="PF00096">
    <property type="entry name" value="zf-C2H2"/>
    <property type="match status" value="1"/>
</dbReference>
<keyword evidence="1" id="KW-0863">Zinc-finger</keyword>
<dbReference type="InterPro" id="IPR000953">
    <property type="entry name" value="Chromo/chromo_shadow_dom"/>
</dbReference>
<dbReference type="PROSITE" id="PS00028">
    <property type="entry name" value="ZINC_FINGER_C2H2_1"/>
    <property type="match status" value="1"/>
</dbReference>